<protein>
    <recommendedName>
        <fullName evidence="4">Ig-like domain-containing protein</fullName>
    </recommendedName>
</protein>
<evidence type="ECO:0000313" key="6">
    <source>
        <dbReference type="Proteomes" id="UP000028760"/>
    </source>
</evidence>
<organism evidence="5 6">
    <name type="scientific">Poecilia formosa</name>
    <name type="common">Amazon molly</name>
    <name type="synonym">Limia formosa</name>
    <dbReference type="NCBI Taxonomy" id="48698"/>
    <lineage>
        <taxon>Eukaryota</taxon>
        <taxon>Metazoa</taxon>
        <taxon>Chordata</taxon>
        <taxon>Craniata</taxon>
        <taxon>Vertebrata</taxon>
        <taxon>Euteleostomi</taxon>
        <taxon>Actinopterygii</taxon>
        <taxon>Neopterygii</taxon>
        <taxon>Teleostei</taxon>
        <taxon>Neoteleostei</taxon>
        <taxon>Acanthomorphata</taxon>
        <taxon>Ovalentaria</taxon>
        <taxon>Atherinomorphae</taxon>
        <taxon>Cyprinodontiformes</taxon>
        <taxon>Poeciliidae</taxon>
        <taxon>Poeciliinae</taxon>
        <taxon>Poecilia</taxon>
    </lineage>
</organism>
<sequence length="124" mass="14261">SHFVKGQNQNHMSITVLMFLFLFAVFPGVCECVLITQWPRDIISNSSAEMHCYQNDTDYEYLYWYRQLSGGQIQLIVYLLAGNANYEPDFKSGFKAERSHTKQWSLTVSSVQQKDEAVYLCAAS</sequence>
<dbReference type="SMART" id="SM00406">
    <property type="entry name" value="IGv"/>
    <property type="match status" value="1"/>
</dbReference>
<accession>A0A096M922</accession>
<reference evidence="6" key="1">
    <citation type="submission" date="2013-10" db="EMBL/GenBank/DDBJ databases">
        <authorList>
            <person name="Schartl M."/>
            <person name="Warren W."/>
        </authorList>
    </citation>
    <scope>NUCLEOTIDE SEQUENCE [LARGE SCALE GENOMIC DNA]</scope>
    <source>
        <strain evidence="6">female</strain>
    </source>
</reference>
<dbReference type="Gene3D" id="2.60.40.10">
    <property type="entry name" value="Immunoglobulins"/>
    <property type="match status" value="1"/>
</dbReference>
<feature type="chain" id="PRO_5001927751" description="Ig-like domain-containing protein" evidence="3">
    <location>
        <begin position="33"/>
        <end position="124"/>
    </location>
</feature>
<dbReference type="PANTHER" id="PTHR23268">
    <property type="entry name" value="T-CELL RECEPTOR BETA CHAIN"/>
    <property type="match status" value="1"/>
</dbReference>
<keyword evidence="2" id="KW-0391">Immunity</keyword>
<dbReference type="GO" id="GO:0007166">
    <property type="term" value="P:cell surface receptor signaling pathway"/>
    <property type="evidence" value="ECO:0007669"/>
    <property type="project" value="TreeGrafter"/>
</dbReference>
<dbReference type="PANTHER" id="PTHR23268:SF117">
    <property type="entry name" value="T CELL RECEPTOR BETA VARIABLE 29-1"/>
    <property type="match status" value="1"/>
</dbReference>
<feature type="signal peptide" evidence="3">
    <location>
        <begin position="1"/>
        <end position="32"/>
    </location>
</feature>
<dbReference type="Proteomes" id="UP000028760">
    <property type="component" value="Unassembled WGS sequence"/>
</dbReference>
<evidence type="ECO:0000256" key="2">
    <source>
        <dbReference type="ARBA" id="ARBA00022859"/>
    </source>
</evidence>
<dbReference type="Pfam" id="PF07686">
    <property type="entry name" value="V-set"/>
    <property type="match status" value="1"/>
</dbReference>
<evidence type="ECO:0000313" key="5">
    <source>
        <dbReference type="Ensembl" id="ENSPFOP00000027913.1"/>
    </source>
</evidence>
<dbReference type="GO" id="GO:0005886">
    <property type="term" value="C:plasma membrane"/>
    <property type="evidence" value="ECO:0007669"/>
    <property type="project" value="TreeGrafter"/>
</dbReference>
<dbReference type="AlphaFoldDB" id="A0A096M922"/>
<evidence type="ECO:0000256" key="1">
    <source>
        <dbReference type="ARBA" id="ARBA00022729"/>
    </source>
</evidence>
<name>A0A096M922_POEFO</name>
<reference evidence="5" key="3">
    <citation type="submission" date="2025-09" db="UniProtKB">
        <authorList>
            <consortium name="Ensembl"/>
        </authorList>
    </citation>
    <scope>IDENTIFICATION</scope>
</reference>
<keyword evidence="6" id="KW-1185">Reference proteome</keyword>
<dbReference type="EMBL" id="AYCK01009051">
    <property type="status" value="NOT_ANNOTATED_CDS"/>
    <property type="molecule type" value="Genomic_DNA"/>
</dbReference>
<dbReference type="OMA" id="CECVLIT"/>
<dbReference type="InterPro" id="IPR013106">
    <property type="entry name" value="Ig_V-set"/>
</dbReference>
<dbReference type="SUPFAM" id="SSF48726">
    <property type="entry name" value="Immunoglobulin"/>
    <property type="match status" value="1"/>
</dbReference>
<dbReference type="InterPro" id="IPR007110">
    <property type="entry name" value="Ig-like_dom"/>
</dbReference>
<feature type="domain" description="Ig-like" evidence="4">
    <location>
        <begin position="27"/>
        <end position="124"/>
    </location>
</feature>
<dbReference type="InterPro" id="IPR013783">
    <property type="entry name" value="Ig-like_fold"/>
</dbReference>
<dbReference type="eggNOG" id="ENOG502SDS9">
    <property type="taxonomic scope" value="Eukaryota"/>
</dbReference>
<dbReference type="GeneTree" id="ENSGT01030000235054"/>
<proteinExistence type="predicted"/>
<dbReference type="InterPro" id="IPR036179">
    <property type="entry name" value="Ig-like_dom_sf"/>
</dbReference>
<dbReference type="GO" id="GO:0002376">
    <property type="term" value="P:immune system process"/>
    <property type="evidence" value="ECO:0007669"/>
    <property type="project" value="UniProtKB-KW"/>
</dbReference>
<evidence type="ECO:0000259" key="4">
    <source>
        <dbReference type="PROSITE" id="PS50835"/>
    </source>
</evidence>
<dbReference type="PROSITE" id="PS50835">
    <property type="entry name" value="IG_LIKE"/>
    <property type="match status" value="1"/>
</dbReference>
<dbReference type="InterPro" id="IPR050413">
    <property type="entry name" value="TCR_beta_variable"/>
</dbReference>
<dbReference type="Ensembl" id="ENSPFOT00000029120.1">
    <property type="protein sequence ID" value="ENSPFOP00000027913.1"/>
    <property type="gene ID" value="ENSPFOG00000024025.1"/>
</dbReference>
<keyword evidence="1 3" id="KW-0732">Signal</keyword>
<dbReference type="STRING" id="48698.ENSPFOP00000027913"/>
<evidence type="ECO:0000256" key="3">
    <source>
        <dbReference type="SAM" id="SignalP"/>
    </source>
</evidence>
<reference evidence="5" key="2">
    <citation type="submission" date="2025-08" db="UniProtKB">
        <authorList>
            <consortium name="Ensembl"/>
        </authorList>
    </citation>
    <scope>IDENTIFICATION</scope>
</reference>